<reference evidence="2" key="1">
    <citation type="submission" date="2022-11" db="UniProtKB">
        <authorList>
            <consortium name="WormBaseParasite"/>
        </authorList>
    </citation>
    <scope>IDENTIFICATION</scope>
</reference>
<dbReference type="WBParaSite" id="nRc.2.0.1.t43867-RA">
    <property type="protein sequence ID" value="nRc.2.0.1.t43867-RA"/>
    <property type="gene ID" value="nRc.2.0.1.g43867"/>
</dbReference>
<evidence type="ECO:0000313" key="2">
    <source>
        <dbReference type="WBParaSite" id="nRc.2.0.1.t43867-RA"/>
    </source>
</evidence>
<dbReference type="AlphaFoldDB" id="A0A915KY43"/>
<protein>
    <submittedName>
        <fullName evidence="2">Uncharacterized protein</fullName>
    </submittedName>
</protein>
<evidence type="ECO:0000313" key="1">
    <source>
        <dbReference type="Proteomes" id="UP000887565"/>
    </source>
</evidence>
<proteinExistence type="predicted"/>
<keyword evidence="1" id="KW-1185">Reference proteome</keyword>
<accession>A0A915KY43</accession>
<sequence length="135" mass="15486">MDGFRWITSRYGGAFRKHAKIRTTKHGLTFVIEREIMPRPSASYIGSEPETLCQIKRTTRNIRAGKNVQGVTATPKSINLLMGITDDNYWVIFLIFNDCYRCWIHILGFVDHNDVDVGEFFARNKGIKSTTNPCQ</sequence>
<organism evidence="1 2">
    <name type="scientific">Romanomermis culicivorax</name>
    <name type="common">Nematode worm</name>
    <dbReference type="NCBI Taxonomy" id="13658"/>
    <lineage>
        <taxon>Eukaryota</taxon>
        <taxon>Metazoa</taxon>
        <taxon>Ecdysozoa</taxon>
        <taxon>Nematoda</taxon>
        <taxon>Enoplea</taxon>
        <taxon>Dorylaimia</taxon>
        <taxon>Mermithida</taxon>
        <taxon>Mermithoidea</taxon>
        <taxon>Mermithidae</taxon>
        <taxon>Romanomermis</taxon>
    </lineage>
</organism>
<dbReference type="Proteomes" id="UP000887565">
    <property type="component" value="Unplaced"/>
</dbReference>
<name>A0A915KY43_ROMCU</name>